<evidence type="ECO:0000259" key="3">
    <source>
        <dbReference type="PROSITE" id="PS50175"/>
    </source>
</evidence>
<dbReference type="Proteomes" id="UP000321947">
    <property type="component" value="Unassembled WGS sequence"/>
</dbReference>
<dbReference type="Pfam" id="PF24925">
    <property type="entry name" value="DUF7746"/>
    <property type="match status" value="1"/>
</dbReference>
<dbReference type="PROSITE" id="PS50175">
    <property type="entry name" value="ASP_PROT_RETROV"/>
    <property type="match status" value="1"/>
</dbReference>
<evidence type="ECO:0000313" key="4">
    <source>
        <dbReference type="EMBL" id="KAA0039552.1"/>
    </source>
</evidence>
<feature type="domain" description="Peptidase A2" evidence="3">
    <location>
        <begin position="536"/>
        <end position="551"/>
    </location>
</feature>
<dbReference type="GO" id="GO:0004190">
    <property type="term" value="F:aspartic-type endopeptidase activity"/>
    <property type="evidence" value="ECO:0007669"/>
    <property type="project" value="InterPro"/>
</dbReference>
<name>A0A5A7T7W5_CUCMM</name>
<comment type="caution">
    <text evidence="4">The sequence shown here is derived from an EMBL/GenBank/DDBJ whole genome shotgun (WGS) entry which is preliminary data.</text>
</comment>
<proteinExistence type="predicted"/>
<evidence type="ECO:0000256" key="1">
    <source>
        <dbReference type="ARBA" id="ARBA00022801"/>
    </source>
</evidence>
<gene>
    <name evidence="5" type="ORF">E5676_scaffold775G00770</name>
    <name evidence="4" type="ORF">E6C27_scaffold744G00210</name>
</gene>
<dbReference type="OrthoDB" id="1735266at2759"/>
<protein>
    <submittedName>
        <fullName evidence="4">Peptidase_A3 domain-containing protein</fullName>
    </submittedName>
</protein>
<accession>A0A5A7T7W5</accession>
<dbReference type="AlphaFoldDB" id="A0A5A7T7W5"/>
<evidence type="ECO:0000256" key="2">
    <source>
        <dbReference type="SAM" id="MobiDB-lite"/>
    </source>
</evidence>
<dbReference type="GO" id="GO:0006508">
    <property type="term" value="P:proteolysis"/>
    <property type="evidence" value="ECO:0007669"/>
    <property type="project" value="InterPro"/>
</dbReference>
<feature type="region of interest" description="Disordered" evidence="2">
    <location>
        <begin position="127"/>
        <end position="158"/>
    </location>
</feature>
<dbReference type="EMBL" id="SSTE01018396">
    <property type="protein sequence ID" value="KAA0039552.1"/>
    <property type="molecule type" value="Genomic_DNA"/>
</dbReference>
<reference evidence="6 7" key="1">
    <citation type="submission" date="2019-08" db="EMBL/GenBank/DDBJ databases">
        <title>Draft genome sequences of two oriental melons (Cucumis melo L. var makuwa).</title>
        <authorList>
            <person name="Kwon S.-Y."/>
        </authorList>
    </citation>
    <scope>NUCLEOTIDE SEQUENCE [LARGE SCALE GENOMIC DNA]</scope>
    <source>
        <strain evidence="7">cv. Chang Bougi</strain>
        <strain evidence="6">cv. SW 3</strain>
        <tissue evidence="4">Leaf</tissue>
    </source>
</reference>
<dbReference type="PANTHER" id="PTHR33054">
    <property type="entry name" value="CCHC-TYPE DOMAIN-CONTAINING PROTEIN"/>
    <property type="match status" value="1"/>
</dbReference>
<organism evidence="4 6">
    <name type="scientific">Cucumis melo var. makuwa</name>
    <name type="common">Oriental melon</name>
    <dbReference type="NCBI Taxonomy" id="1194695"/>
    <lineage>
        <taxon>Eukaryota</taxon>
        <taxon>Viridiplantae</taxon>
        <taxon>Streptophyta</taxon>
        <taxon>Embryophyta</taxon>
        <taxon>Tracheophyta</taxon>
        <taxon>Spermatophyta</taxon>
        <taxon>Magnoliopsida</taxon>
        <taxon>eudicotyledons</taxon>
        <taxon>Gunneridae</taxon>
        <taxon>Pentapetalae</taxon>
        <taxon>rosids</taxon>
        <taxon>fabids</taxon>
        <taxon>Cucurbitales</taxon>
        <taxon>Cucurbitaceae</taxon>
        <taxon>Benincaseae</taxon>
        <taxon>Cucumis</taxon>
    </lineage>
</organism>
<feature type="compositionally biased region" description="Basic and acidic residues" evidence="2">
    <location>
        <begin position="128"/>
        <end position="137"/>
    </location>
</feature>
<evidence type="ECO:0000313" key="5">
    <source>
        <dbReference type="EMBL" id="TYK01747.1"/>
    </source>
</evidence>
<dbReference type="EMBL" id="SSTD01016048">
    <property type="protein sequence ID" value="TYK01747.1"/>
    <property type="molecule type" value="Genomic_DNA"/>
</dbReference>
<evidence type="ECO:0000313" key="7">
    <source>
        <dbReference type="Proteomes" id="UP000321947"/>
    </source>
</evidence>
<dbReference type="InterPro" id="IPR001995">
    <property type="entry name" value="Peptidase_A2_cat"/>
</dbReference>
<dbReference type="InterPro" id="IPR021109">
    <property type="entry name" value="Peptidase_aspartic_dom_sf"/>
</dbReference>
<dbReference type="CDD" id="cd00303">
    <property type="entry name" value="retropepsin_like"/>
    <property type="match status" value="1"/>
</dbReference>
<evidence type="ECO:0000313" key="6">
    <source>
        <dbReference type="Proteomes" id="UP000321393"/>
    </source>
</evidence>
<sequence>MLMEINLERSSMMVPKLLDWSELTRNLVWTIEHSTALKIRQSSTTQITEYDDDMLKTTTGKEILSEYPQEEEASFPHPKMPSVVIVSSPYKTIDEEKTKIVGVREIKNIQQQPNSSNKGLTTLSRSIEGMKSDKQEKTLAPPKRLGLPRVDPNRPIVQPNSLDIKLKGSSTNELFEELTRKLSETSISKEHVGTSSKKEIRQMMIIFQEMFVAATSYLRRMSQREIVDALTVGFKGNLRSWWHNHLTDANREAIKDAVLEKTEQGPNDDAVTIQPNSVNTFVYVAIKHFVGRMTLYSDQSMEALLGMKCPKMSDFKWKKIRSKKVFKKSKSSESYGYSNRKERLSKLMNYLPKKRNSPPRKKKIFSMPFLEESSEEPSSFENETDIEDAIPCSGYINILTSIQKGLLDIIKEVDDDVIRKKILFRLLEDLETPDIKFKDPMNFSFQALMNQLSKEHAMLVKVTDLQHEIKVLKKEINENMQQIPYLENAVVAIQEQIISKDSIETPSNEINVINKIFNKKWLTKVTLKIKDYKFEATVLIDSGADQNVIQEGIILSKYFKIARESLKEAGNNSLRINYELSKVHVCKDEVWLVHSFLLIKRLTEEVVLGTPFLTQIYPFTVSDKDLTSQKFGKKIIFEFCKPVIQRYLSSIENEIVQSLNLISKKEKQIEFLHDDIKDVKSVKKSINLGSK</sequence>
<dbReference type="SUPFAM" id="SSF50630">
    <property type="entry name" value="Acid proteases"/>
    <property type="match status" value="1"/>
</dbReference>
<dbReference type="PANTHER" id="PTHR33054:SF9">
    <property type="entry name" value="CCHC-TYPE DOMAIN-CONTAINING PROTEIN"/>
    <property type="match status" value="1"/>
</dbReference>
<dbReference type="Proteomes" id="UP000321393">
    <property type="component" value="Unassembled WGS sequence"/>
</dbReference>
<dbReference type="InterPro" id="IPR056648">
    <property type="entry name" value="DUF7746"/>
</dbReference>
<keyword evidence="1" id="KW-0378">Hydrolase</keyword>